<dbReference type="SUPFAM" id="SSF56935">
    <property type="entry name" value="Porins"/>
    <property type="match status" value="1"/>
</dbReference>
<accession>A0A1S6HNQ5</accession>
<evidence type="ECO:0000256" key="5">
    <source>
        <dbReference type="ARBA" id="ARBA00022729"/>
    </source>
</evidence>
<organism evidence="9 10">
    <name type="scientific">Shewanella psychrophila</name>
    <dbReference type="NCBI Taxonomy" id="225848"/>
    <lineage>
        <taxon>Bacteria</taxon>
        <taxon>Pseudomonadati</taxon>
        <taxon>Pseudomonadota</taxon>
        <taxon>Gammaproteobacteria</taxon>
        <taxon>Alteromonadales</taxon>
        <taxon>Shewanellaceae</taxon>
        <taxon>Shewanella</taxon>
    </lineage>
</organism>
<dbReference type="Gene3D" id="2.40.160.60">
    <property type="entry name" value="Outer membrane protein transport protein (OMPP1/FadL/TodX)"/>
    <property type="match status" value="1"/>
</dbReference>
<dbReference type="InterPro" id="IPR005017">
    <property type="entry name" value="OMPP1/FadL/TodX"/>
</dbReference>
<dbReference type="PANTHER" id="PTHR35093:SF1">
    <property type="entry name" value="OUTER MEMBRANE LONG-CHAIN FATTY ACID RECEPTOR FADL FAMILY"/>
    <property type="match status" value="1"/>
</dbReference>
<dbReference type="Proteomes" id="UP000189545">
    <property type="component" value="Chromosome"/>
</dbReference>
<comment type="similarity">
    <text evidence="2">Belongs to the OmpP1/FadL family.</text>
</comment>
<evidence type="ECO:0000256" key="8">
    <source>
        <dbReference type="SAM" id="SignalP"/>
    </source>
</evidence>
<evidence type="ECO:0000256" key="4">
    <source>
        <dbReference type="ARBA" id="ARBA00022692"/>
    </source>
</evidence>
<evidence type="ECO:0000313" key="10">
    <source>
        <dbReference type="Proteomes" id="UP000189545"/>
    </source>
</evidence>
<gene>
    <name evidence="9" type="ORF">Sps_01990</name>
</gene>
<dbReference type="EMBL" id="CP014782">
    <property type="protein sequence ID" value="AQS37150.1"/>
    <property type="molecule type" value="Genomic_DNA"/>
</dbReference>
<comment type="subcellular location">
    <subcellularLocation>
        <location evidence="1">Cell outer membrane</location>
        <topology evidence="1">Multi-pass membrane protein</topology>
    </subcellularLocation>
</comment>
<dbReference type="GO" id="GO:0009279">
    <property type="term" value="C:cell outer membrane"/>
    <property type="evidence" value="ECO:0007669"/>
    <property type="project" value="UniProtKB-SubCell"/>
</dbReference>
<evidence type="ECO:0000256" key="2">
    <source>
        <dbReference type="ARBA" id="ARBA00008163"/>
    </source>
</evidence>
<proteinExistence type="inferred from homology"/>
<dbReference type="RefSeq" id="WP_077752353.1">
    <property type="nucleotide sequence ID" value="NZ_CP014782.1"/>
</dbReference>
<dbReference type="Pfam" id="PF03349">
    <property type="entry name" value="Toluene_X"/>
    <property type="match status" value="1"/>
</dbReference>
<evidence type="ECO:0000313" key="9">
    <source>
        <dbReference type="EMBL" id="AQS37150.1"/>
    </source>
</evidence>
<dbReference type="KEGG" id="spsw:Sps_01990"/>
<name>A0A1S6HNQ5_9GAMM</name>
<dbReference type="OrthoDB" id="19849at2"/>
<keyword evidence="6" id="KW-0472">Membrane</keyword>
<keyword evidence="4" id="KW-0812">Transmembrane</keyword>
<evidence type="ECO:0000256" key="1">
    <source>
        <dbReference type="ARBA" id="ARBA00004571"/>
    </source>
</evidence>
<feature type="chain" id="PRO_5012684302" evidence="8">
    <location>
        <begin position="23"/>
        <end position="399"/>
    </location>
</feature>
<keyword evidence="7" id="KW-0998">Cell outer membrane</keyword>
<keyword evidence="10" id="KW-1185">Reference proteome</keyword>
<dbReference type="STRING" id="225848.Sps_01990"/>
<dbReference type="PANTHER" id="PTHR35093">
    <property type="entry name" value="OUTER MEMBRANE PROTEIN NMB0088-RELATED"/>
    <property type="match status" value="1"/>
</dbReference>
<keyword evidence="5 8" id="KW-0732">Signal</keyword>
<evidence type="ECO:0000256" key="7">
    <source>
        <dbReference type="ARBA" id="ARBA00023237"/>
    </source>
</evidence>
<reference evidence="9 10" key="1">
    <citation type="submission" date="2016-03" db="EMBL/GenBank/DDBJ databases">
        <title>Complete genome sequence of Shewanella psychrophila WP2, a deep sea bacterium isolated from west Pacific sediment.</title>
        <authorList>
            <person name="Xu G."/>
            <person name="Jian H."/>
        </authorList>
    </citation>
    <scope>NUCLEOTIDE SEQUENCE [LARGE SCALE GENOMIC DNA]</scope>
    <source>
        <strain evidence="9 10">WP2</strain>
    </source>
</reference>
<evidence type="ECO:0000256" key="6">
    <source>
        <dbReference type="ARBA" id="ARBA00023136"/>
    </source>
</evidence>
<evidence type="ECO:0000256" key="3">
    <source>
        <dbReference type="ARBA" id="ARBA00022452"/>
    </source>
</evidence>
<dbReference type="AlphaFoldDB" id="A0A1S6HNQ5"/>
<dbReference type="GO" id="GO:0015483">
    <property type="term" value="F:long-chain fatty acid transporting porin activity"/>
    <property type="evidence" value="ECO:0007669"/>
    <property type="project" value="TreeGrafter"/>
</dbReference>
<keyword evidence="3" id="KW-1134">Transmembrane beta strand</keyword>
<feature type="signal peptide" evidence="8">
    <location>
        <begin position="1"/>
        <end position="22"/>
    </location>
</feature>
<protein>
    <submittedName>
        <fullName evidence="9">Long-chain fatty acid transport protein</fullName>
    </submittedName>
</protein>
<sequence length="399" mass="42909">MKHFPRTYTCLAVLLATHQAVAAGFQINAQSATGLGRAFAGDGIIADNASVMAKNSAAMSLIETPELSFGGVAVLSSVDVSAALYTPIVGDTVDASVDDIAEDAFIPNAYYVHPIEGTDFTLGASVYSNFGTNIVFPEDYVAREFGGETSLTSVNFGIALSYQVTNKFSLGGGIDVIYGDGDIKRKGLLDVEADGVGYGFNLGLAYEFDRDNRIGLSYRYSPDIEAKGEVSMGGESADSINIPLPDMLELSGYHKLTEKFAFHYSVQYVAWSEFNALTSEELSSSIKEYQWVDAGHISIGGTYYLSPQVELRAGYMYDKAPTDSLSSLSIPDSNRQWLSAGASYHLSDKQSVDLGVSYVLGEDEVVEESLTIIPGTQSSIKALTTADAWLIGAQYSYRF</sequence>